<feature type="transmembrane region" description="Helical" evidence="1">
    <location>
        <begin position="48"/>
        <end position="67"/>
    </location>
</feature>
<dbReference type="Proteomes" id="UP000634011">
    <property type="component" value="Unassembled WGS sequence"/>
</dbReference>
<gene>
    <name evidence="2" type="ORF">H8K32_15895</name>
</gene>
<evidence type="ECO:0000256" key="1">
    <source>
        <dbReference type="SAM" id="Phobius"/>
    </source>
</evidence>
<keyword evidence="1" id="KW-0472">Membrane</keyword>
<evidence type="ECO:0000313" key="2">
    <source>
        <dbReference type="EMBL" id="MBC3863589.1"/>
    </source>
</evidence>
<organism evidence="2 3">
    <name type="scientific">Undibacterium jejuense</name>
    <dbReference type="NCBI Taxonomy" id="1344949"/>
    <lineage>
        <taxon>Bacteria</taxon>
        <taxon>Pseudomonadati</taxon>
        <taxon>Pseudomonadota</taxon>
        <taxon>Betaproteobacteria</taxon>
        <taxon>Burkholderiales</taxon>
        <taxon>Oxalobacteraceae</taxon>
        <taxon>Undibacterium</taxon>
    </lineage>
</organism>
<dbReference type="AlphaFoldDB" id="A0A923HH19"/>
<keyword evidence="1" id="KW-1133">Transmembrane helix</keyword>
<evidence type="ECO:0000313" key="3">
    <source>
        <dbReference type="Proteomes" id="UP000634011"/>
    </source>
</evidence>
<accession>A0A923HH19</accession>
<dbReference type="EMBL" id="JACOFV010000015">
    <property type="protein sequence ID" value="MBC3863589.1"/>
    <property type="molecule type" value="Genomic_DNA"/>
</dbReference>
<reference evidence="2" key="1">
    <citation type="submission" date="2020-08" db="EMBL/GenBank/DDBJ databases">
        <title>Novel species isolated from subtropical streams in China.</title>
        <authorList>
            <person name="Lu H."/>
        </authorList>
    </citation>
    <scope>NUCLEOTIDE SEQUENCE</scope>
    <source>
        <strain evidence="2">KACC 12607</strain>
    </source>
</reference>
<sequence length="158" mass="18273">MSHPIYEEKQYLKVLWISAPLLAAFFIWQFTRGEFSAFSGLLNGSGSWLLPAFFILVIVIQLNFGMMKINVDEEYLRWQFGLLTLPTWKVALNDIADIEIVDLRWYEGYGIRLTTSGMLYRASGSQALRVVRKNGKSFRLSSTDPQRLLSYIQPRLNK</sequence>
<keyword evidence="3" id="KW-1185">Reference proteome</keyword>
<comment type="caution">
    <text evidence="2">The sequence shown here is derived from an EMBL/GenBank/DDBJ whole genome shotgun (WGS) entry which is preliminary data.</text>
</comment>
<dbReference type="RefSeq" id="WP_186913528.1">
    <property type="nucleotide sequence ID" value="NZ_JACOFV010000015.1"/>
</dbReference>
<name>A0A923HH19_9BURK</name>
<keyword evidence="1" id="KW-0812">Transmembrane</keyword>
<proteinExistence type="predicted"/>
<feature type="transmembrane region" description="Helical" evidence="1">
    <location>
        <begin position="12"/>
        <end position="28"/>
    </location>
</feature>
<protein>
    <submittedName>
        <fullName evidence="2">Uncharacterized protein</fullName>
    </submittedName>
</protein>